<evidence type="ECO:0000259" key="8">
    <source>
        <dbReference type="Pfam" id="PF00483"/>
    </source>
</evidence>
<protein>
    <recommendedName>
        <fullName evidence="2">mannose-1-phosphate guanylyltransferase</fullName>
        <ecNumber evidence="2">2.7.7.13</ecNumber>
    </recommendedName>
</protein>
<reference evidence="10 11" key="1">
    <citation type="submission" date="2019-07" db="EMBL/GenBank/DDBJ databases">
        <title>Complete Genome Sequence of Leptotrichia wadei Strain JMUB3934.</title>
        <authorList>
            <person name="Watanabe S."/>
            <person name="Cui L."/>
        </authorList>
    </citation>
    <scope>NUCLEOTIDE SEQUENCE [LARGE SCALE GENOMIC DNA]</scope>
    <source>
        <strain evidence="10 11">JMUB3934</strain>
    </source>
</reference>
<evidence type="ECO:0000256" key="5">
    <source>
        <dbReference type="ARBA" id="ARBA00022741"/>
    </source>
</evidence>
<evidence type="ECO:0000256" key="3">
    <source>
        <dbReference type="ARBA" id="ARBA00022679"/>
    </source>
</evidence>
<sequence>MTSVVIMAGGKGERFWPKSRINLPKQFLSLTDDGKSMIQHTVERVKNLVDIENIYVVTNEMYKNLVSEHIPDIPEANIIIEPTAKNTAPCIGLAAVHIAKKDINSKMIILPSDHLIKFNEIFIDTLKTALDVVEKDDNLATIGITPNYPETGYGYINFKKGEKFKNKANVYEVLSFVEKPNLEKAKEYLASGQYLWNSGMFVWKTSTILKNFKEYLPEIFDGLQKIGESINTEKYENTLKEVFSNFPSESIDYGIMEKADNIYVIPGNFGWDDVGSWLSLERINKTNQDGNVIKGNVISIKTKNSIIQGGDKLIATIGLKDVVIIDTDDAMLICHKNNTQEVKEIISNLRICNRNEYL</sequence>
<evidence type="ECO:0000256" key="2">
    <source>
        <dbReference type="ARBA" id="ARBA00012387"/>
    </source>
</evidence>
<dbReference type="PANTHER" id="PTHR46390">
    <property type="entry name" value="MANNOSE-1-PHOSPHATE GUANYLYLTRANSFERASE"/>
    <property type="match status" value="1"/>
</dbReference>
<dbReference type="RefSeq" id="WP_197735252.1">
    <property type="nucleotide sequence ID" value="NZ_AP019835.1"/>
</dbReference>
<gene>
    <name evidence="10" type="ORF">JMUB3934_0141</name>
</gene>
<dbReference type="GO" id="GO:0005525">
    <property type="term" value="F:GTP binding"/>
    <property type="evidence" value="ECO:0007669"/>
    <property type="project" value="UniProtKB-KW"/>
</dbReference>
<dbReference type="InterPro" id="IPR051161">
    <property type="entry name" value="Mannose-6P_isomerase_type2"/>
</dbReference>
<feature type="domain" description="Nucleotidyl transferase" evidence="8">
    <location>
        <begin position="4"/>
        <end position="287"/>
    </location>
</feature>
<feature type="domain" description="MannoseP isomerase/GMP-like beta-helix" evidence="9">
    <location>
        <begin position="295"/>
        <end position="349"/>
    </location>
</feature>
<evidence type="ECO:0000259" key="9">
    <source>
        <dbReference type="Pfam" id="PF22640"/>
    </source>
</evidence>
<evidence type="ECO:0000256" key="1">
    <source>
        <dbReference type="ARBA" id="ARBA00006115"/>
    </source>
</evidence>
<keyword evidence="5" id="KW-0547">Nucleotide-binding</keyword>
<dbReference type="SUPFAM" id="SSF53448">
    <property type="entry name" value="Nucleotide-diphospho-sugar transferases"/>
    <property type="match status" value="1"/>
</dbReference>
<dbReference type="SUPFAM" id="SSF159283">
    <property type="entry name" value="Guanosine diphospho-D-mannose pyrophosphorylase/mannose-6-phosphate isomerase linker domain"/>
    <property type="match status" value="1"/>
</dbReference>
<keyword evidence="6" id="KW-0342">GTP-binding</keyword>
<evidence type="ECO:0000256" key="7">
    <source>
        <dbReference type="ARBA" id="ARBA00047343"/>
    </source>
</evidence>
<comment type="catalytic activity">
    <reaction evidence="7">
        <text>alpha-D-mannose 1-phosphate + GTP + H(+) = GDP-alpha-D-mannose + diphosphate</text>
        <dbReference type="Rhea" id="RHEA:15229"/>
        <dbReference type="ChEBI" id="CHEBI:15378"/>
        <dbReference type="ChEBI" id="CHEBI:33019"/>
        <dbReference type="ChEBI" id="CHEBI:37565"/>
        <dbReference type="ChEBI" id="CHEBI:57527"/>
        <dbReference type="ChEBI" id="CHEBI:58409"/>
        <dbReference type="EC" id="2.7.7.13"/>
    </reaction>
</comment>
<dbReference type="InterPro" id="IPR029044">
    <property type="entry name" value="Nucleotide-diphossugar_trans"/>
</dbReference>
<keyword evidence="3 10" id="KW-0808">Transferase</keyword>
<name>A0A510KDR6_9FUSO</name>
<evidence type="ECO:0000256" key="4">
    <source>
        <dbReference type="ARBA" id="ARBA00022695"/>
    </source>
</evidence>
<accession>A0A510KDR6</accession>
<dbReference type="InterPro" id="IPR005835">
    <property type="entry name" value="NTP_transferase_dom"/>
</dbReference>
<dbReference type="Pfam" id="PF00483">
    <property type="entry name" value="NTP_transferase"/>
    <property type="match status" value="1"/>
</dbReference>
<dbReference type="EMBL" id="AP019835">
    <property type="protein sequence ID" value="BBM48871.1"/>
    <property type="molecule type" value="Genomic_DNA"/>
</dbReference>
<dbReference type="Gene3D" id="3.90.550.10">
    <property type="entry name" value="Spore Coat Polysaccharide Biosynthesis Protein SpsA, Chain A"/>
    <property type="match status" value="1"/>
</dbReference>
<dbReference type="EC" id="2.7.7.13" evidence="2"/>
<proteinExistence type="inferred from homology"/>
<comment type="similarity">
    <text evidence="1">Belongs to the mannose-6-phosphate isomerase type 2 family.</text>
</comment>
<dbReference type="GO" id="GO:0004475">
    <property type="term" value="F:mannose-1-phosphate guanylyltransferase (GTP) activity"/>
    <property type="evidence" value="ECO:0007669"/>
    <property type="project" value="UniProtKB-EC"/>
</dbReference>
<organism evidence="10 11">
    <name type="scientific">Leptotrichia wadei</name>
    <dbReference type="NCBI Taxonomy" id="157687"/>
    <lineage>
        <taxon>Bacteria</taxon>
        <taxon>Fusobacteriati</taxon>
        <taxon>Fusobacteriota</taxon>
        <taxon>Fusobacteriia</taxon>
        <taxon>Fusobacteriales</taxon>
        <taxon>Leptotrichiaceae</taxon>
        <taxon>Leptotrichia</taxon>
    </lineage>
</organism>
<evidence type="ECO:0000313" key="11">
    <source>
        <dbReference type="Proteomes" id="UP000321501"/>
    </source>
</evidence>
<dbReference type="InterPro" id="IPR049577">
    <property type="entry name" value="GMPP_N"/>
</dbReference>
<dbReference type="Proteomes" id="UP000321501">
    <property type="component" value="Chromosome"/>
</dbReference>
<dbReference type="InterPro" id="IPR054566">
    <property type="entry name" value="ManC/GMP-like_b-helix"/>
</dbReference>
<dbReference type="GO" id="GO:0009298">
    <property type="term" value="P:GDP-mannose biosynthetic process"/>
    <property type="evidence" value="ECO:0007669"/>
    <property type="project" value="TreeGrafter"/>
</dbReference>
<evidence type="ECO:0000256" key="6">
    <source>
        <dbReference type="ARBA" id="ARBA00023134"/>
    </source>
</evidence>
<keyword evidence="4 10" id="KW-0548">Nucleotidyltransferase</keyword>
<dbReference type="FunFam" id="3.90.550.10:FF:000046">
    <property type="entry name" value="Mannose-1-phosphate guanylyltransferase (GDP)"/>
    <property type="match status" value="1"/>
</dbReference>
<dbReference type="CDD" id="cd02509">
    <property type="entry name" value="GDP-M1P_Guanylyltransferase"/>
    <property type="match status" value="1"/>
</dbReference>
<evidence type="ECO:0000313" key="10">
    <source>
        <dbReference type="EMBL" id="BBM48871.1"/>
    </source>
</evidence>
<dbReference type="AlphaFoldDB" id="A0A510KDR6"/>
<dbReference type="Pfam" id="PF22640">
    <property type="entry name" value="ManC_GMP_beta-helix"/>
    <property type="match status" value="1"/>
</dbReference>
<dbReference type="PANTHER" id="PTHR46390:SF1">
    <property type="entry name" value="MANNOSE-1-PHOSPHATE GUANYLYLTRANSFERASE"/>
    <property type="match status" value="1"/>
</dbReference>